<name>A0A397XZG2_BRACM</name>
<dbReference type="Proteomes" id="UP000264353">
    <property type="component" value="Chromosome A9"/>
</dbReference>
<dbReference type="EMBL" id="CM010636">
    <property type="protein sequence ID" value="RID46367.1"/>
    <property type="molecule type" value="Genomic_DNA"/>
</dbReference>
<feature type="domain" description="F-box associated beta-propeller type 1" evidence="1">
    <location>
        <begin position="1"/>
        <end position="161"/>
    </location>
</feature>
<accession>A0A397XZG2</accession>
<dbReference type="NCBIfam" id="TIGR01640">
    <property type="entry name" value="F_box_assoc_1"/>
    <property type="match status" value="1"/>
</dbReference>
<dbReference type="AlphaFoldDB" id="A0A397XZG2"/>
<evidence type="ECO:0000313" key="3">
    <source>
        <dbReference type="Proteomes" id="UP000264353"/>
    </source>
</evidence>
<evidence type="ECO:0000259" key="1">
    <source>
        <dbReference type="Pfam" id="PF07734"/>
    </source>
</evidence>
<gene>
    <name evidence="2" type="ORF">BRARA_I03032</name>
</gene>
<dbReference type="Pfam" id="PF07734">
    <property type="entry name" value="FBA_1"/>
    <property type="match status" value="2"/>
</dbReference>
<sequence length="280" mass="33190">MNYDLYLMRVVLLDNEDPTIECKGKLKKQIKISKVFHCDGLLLCVLEDDDAKVVVWNPYWGQTRSVESRYSHRPHGWDRFTYTLGYEDNSSSRSYKFLRFIEKYDNAPRNQFSLYEIYDFESSSWKTLDVTPHWRILLGQHGVSLKGNTYWPPSERNMEEDVLDHHKRSLRFYLRTTNQVRWSLRYGLLLRLRPKRCCGASFLRVVETDLYPLITCESFFIDEEKKVAMGFEQDYSKTFNIVGEAGYLKKLKLVEGLVQIKQPASGSKKERRKRLRKPTI</sequence>
<evidence type="ECO:0000313" key="2">
    <source>
        <dbReference type="EMBL" id="RID46367.1"/>
    </source>
</evidence>
<dbReference type="InterPro" id="IPR006527">
    <property type="entry name" value="F-box-assoc_dom_typ1"/>
</dbReference>
<reference evidence="2 3" key="1">
    <citation type="submission" date="2018-06" db="EMBL/GenBank/DDBJ databases">
        <title>WGS assembly of Brassica rapa FPsc.</title>
        <authorList>
            <person name="Bowman J."/>
            <person name="Kohchi T."/>
            <person name="Yamato K."/>
            <person name="Jenkins J."/>
            <person name="Shu S."/>
            <person name="Ishizaki K."/>
            <person name="Yamaoka S."/>
            <person name="Nishihama R."/>
            <person name="Nakamura Y."/>
            <person name="Berger F."/>
            <person name="Adam C."/>
            <person name="Aki S."/>
            <person name="Althoff F."/>
            <person name="Araki T."/>
            <person name="Arteaga-Vazquez M."/>
            <person name="Balasubrmanian S."/>
            <person name="Bauer D."/>
            <person name="Boehm C."/>
            <person name="Briginshaw L."/>
            <person name="Caballero-Perez J."/>
            <person name="Catarino B."/>
            <person name="Chen F."/>
            <person name="Chiyoda S."/>
            <person name="Chovatia M."/>
            <person name="Davies K."/>
            <person name="Delmans M."/>
            <person name="Demura T."/>
            <person name="Dierschke T."/>
            <person name="Dolan L."/>
            <person name="Dorantes-Acosta A."/>
            <person name="Eklund D."/>
            <person name="Florent S."/>
            <person name="Flores-Sandoval E."/>
            <person name="Fujiyama A."/>
            <person name="Fukuzawa H."/>
            <person name="Galik B."/>
            <person name="Grimanelli D."/>
            <person name="Grimwood J."/>
            <person name="Grossniklaus U."/>
            <person name="Hamada T."/>
            <person name="Haseloff J."/>
            <person name="Hetherington A."/>
            <person name="Higo A."/>
            <person name="Hirakawa Y."/>
            <person name="Hundley H."/>
            <person name="Ikeda Y."/>
            <person name="Inoue K."/>
            <person name="Inoue S."/>
            <person name="Ishida S."/>
            <person name="Jia Q."/>
            <person name="Kakita M."/>
            <person name="Kanazawa T."/>
            <person name="Kawai Y."/>
            <person name="Kawashima T."/>
            <person name="Kennedy M."/>
            <person name="Kinose K."/>
            <person name="Kinoshita T."/>
            <person name="Kohara Y."/>
            <person name="Koide E."/>
            <person name="Komatsu K."/>
            <person name="Kopischke S."/>
            <person name="Kubo M."/>
            <person name="Kyozuka J."/>
            <person name="Lagercrantz U."/>
            <person name="Lin S."/>
            <person name="Lindquist E."/>
            <person name="Lipzen A."/>
            <person name="Lu C."/>
            <person name="Luna E."/>
            <person name="Martienssen R."/>
            <person name="Minamino N."/>
            <person name="Mizutani M."/>
            <person name="Mizutani M."/>
            <person name="Mochizuki N."/>
            <person name="Monte I."/>
            <person name="Mosher R."/>
            <person name="Nagasaki H."/>
            <person name="Nakagami H."/>
            <person name="Naramoto S."/>
            <person name="Nishitani K."/>
            <person name="Ohtani M."/>
            <person name="Okamoto T."/>
            <person name="Okumura M."/>
            <person name="Phillips J."/>
            <person name="Pollak B."/>
            <person name="Reinders A."/>
            <person name="Roevekamp M."/>
            <person name="Sano R."/>
            <person name="Sawa S."/>
            <person name="Schmid M."/>
            <person name="Shirakawa M."/>
            <person name="Solano R."/>
            <person name="Spunde A."/>
            <person name="Suetsugu N."/>
            <person name="Sugano S."/>
            <person name="Sugiyama A."/>
            <person name="Sun R."/>
            <person name="Suzuki Y."/>
            <person name="Takenaka M."/>
            <person name="Takezawa D."/>
            <person name="Tomogane H."/>
            <person name="Tsuzuki M."/>
            <person name="Ueda T."/>
            <person name="Umeda M."/>
            <person name="Ward J."/>
            <person name="Watanabe Y."/>
            <person name="Yazaki K."/>
            <person name="Yokoyama R."/>
            <person name="Yoshitake Y."/>
            <person name="Yotsui I."/>
            <person name="Zachgo S."/>
            <person name="Schmutz J."/>
        </authorList>
    </citation>
    <scope>NUCLEOTIDE SEQUENCE [LARGE SCALE GENOMIC DNA]</scope>
    <source>
        <strain evidence="3">cv. B-3</strain>
    </source>
</reference>
<proteinExistence type="predicted"/>
<feature type="domain" description="F-box associated beta-propeller type 1" evidence="1">
    <location>
        <begin position="213"/>
        <end position="255"/>
    </location>
</feature>
<dbReference type="InterPro" id="IPR017451">
    <property type="entry name" value="F-box-assoc_interact_dom"/>
</dbReference>
<organism evidence="2 3">
    <name type="scientific">Brassica campestris</name>
    <name type="common">Field mustard</name>
    <dbReference type="NCBI Taxonomy" id="3711"/>
    <lineage>
        <taxon>Eukaryota</taxon>
        <taxon>Viridiplantae</taxon>
        <taxon>Streptophyta</taxon>
        <taxon>Embryophyta</taxon>
        <taxon>Tracheophyta</taxon>
        <taxon>Spermatophyta</taxon>
        <taxon>Magnoliopsida</taxon>
        <taxon>eudicotyledons</taxon>
        <taxon>Gunneridae</taxon>
        <taxon>Pentapetalae</taxon>
        <taxon>rosids</taxon>
        <taxon>malvids</taxon>
        <taxon>Brassicales</taxon>
        <taxon>Brassicaceae</taxon>
        <taxon>Brassiceae</taxon>
        <taxon>Brassica</taxon>
    </lineage>
</organism>
<protein>
    <recommendedName>
        <fullName evidence="1">F-box associated beta-propeller type 1 domain-containing protein</fullName>
    </recommendedName>
</protein>